<reference evidence="1 2" key="1">
    <citation type="submission" date="2020-01" db="EMBL/GenBank/DDBJ databases">
        <title>Insect and environment-associated Actinomycetes.</title>
        <authorList>
            <person name="Currrie C."/>
            <person name="Chevrette M."/>
            <person name="Carlson C."/>
            <person name="Stubbendieck R."/>
            <person name="Wendt-Pienkowski E."/>
        </authorList>
    </citation>
    <scope>NUCLEOTIDE SEQUENCE [LARGE SCALE GENOMIC DNA]</scope>
    <source>
        <strain evidence="1 2">SID11342</strain>
    </source>
</reference>
<gene>
    <name evidence="1" type="ORF">G3I29_35990</name>
</gene>
<dbReference type="Proteomes" id="UP000471293">
    <property type="component" value="Unassembled WGS sequence"/>
</dbReference>
<dbReference type="RefSeq" id="WP_164350717.1">
    <property type="nucleotide sequence ID" value="NZ_JAAGLQ010000746.1"/>
</dbReference>
<proteinExistence type="predicted"/>
<evidence type="ECO:0008006" key="3">
    <source>
        <dbReference type="Google" id="ProtNLM"/>
    </source>
</evidence>
<protein>
    <recommendedName>
        <fullName evidence="3">RanBP2-type domain-containing protein</fullName>
    </recommendedName>
</protein>
<name>A0A6N9UIH7_STRHA</name>
<evidence type="ECO:0000313" key="2">
    <source>
        <dbReference type="Proteomes" id="UP000471293"/>
    </source>
</evidence>
<accession>A0A6N9UIH7</accession>
<sequence>MIATRFNPLDIECLVKTAVVLWEDIDPSDLSEHEQDTLNRARDAMLAEHADQQPSHPEVVAFISPRPVGQAWVLRRWDRHEDVVTLYADEDSALADLAEYVRGVWDNLVGEEGVPDQPPTGDRETVVLYYGPERNGRPDEGHNLYAEDIAKRGRTRIVPLDYRFPDEDASEQANRGATFHPQTDDNDLPWVEVDGVLVFAYLDTDAGAVRVSVHLDSAEDRLVRPDGTVPLRVEVEDAVVLDDGAEGPPKQDLLTKLLYAADDLQEQAIREAAFAAGVLWRCPTCQWDNPGEATCCERPGPCRVPKPKRTS</sequence>
<organism evidence="1 2">
    <name type="scientific">Streptomyces halstedii</name>
    <dbReference type="NCBI Taxonomy" id="1944"/>
    <lineage>
        <taxon>Bacteria</taxon>
        <taxon>Bacillati</taxon>
        <taxon>Actinomycetota</taxon>
        <taxon>Actinomycetes</taxon>
        <taxon>Kitasatosporales</taxon>
        <taxon>Streptomycetaceae</taxon>
        <taxon>Streptomyces</taxon>
    </lineage>
</organism>
<dbReference type="EMBL" id="JAAGLQ010000746">
    <property type="protein sequence ID" value="NEA20745.1"/>
    <property type="molecule type" value="Genomic_DNA"/>
</dbReference>
<dbReference type="AlphaFoldDB" id="A0A6N9UIH7"/>
<evidence type="ECO:0000313" key="1">
    <source>
        <dbReference type="EMBL" id="NEA20745.1"/>
    </source>
</evidence>
<comment type="caution">
    <text evidence="1">The sequence shown here is derived from an EMBL/GenBank/DDBJ whole genome shotgun (WGS) entry which is preliminary data.</text>
</comment>